<organism evidence="1 2">
    <name type="scientific">Rhizobium fredii</name>
    <name type="common">Sinorhizobium fredii</name>
    <dbReference type="NCBI Taxonomy" id="380"/>
    <lineage>
        <taxon>Bacteria</taxon>
        <taxon>Pseudomonadati</taxon>
        <taxon>Pseudomonadota</taxon>
        <taxon>Alphaproteobacteria</taxon>
        <taxon>Hyphomicrobiales</taxon>
        <taxon>Rhizobiaceae</taxon>
        <taxon>Sinorhizobium/Ensifer group</taxon>
        <taxon>Sinorhizobium</taxon>
    </lineage>
</organism>
<protein>
    <submittedName>
        <fullName evidence="1">Uncharacterized protein</fullName>
    </submittedName>
</protein>
<name>A0A2L0H8U5_RHIFR</name>
<accession>A0A2L0H8U5</accession>
<sequence>MTCSFTDEYRYANIMAMMERLAGVLAQICARVIFRVRLFPPHERRAAPVIRRTFEAAFP</sequence>
<dbReference type="Proteomes" id="UP000239340">
    <property type="component" value="Chromosome"/>
</dbReference>
<evidence type="ECO:0000313" key="1">
    <source>
        <dbReference type="EMBL" id="AUX77893.1"/>
    </source>
</evidence>
<reference evidence="1 2" key="1">
    <citation type="submission" date="2017-10" db="EMBL/GenBank/DDBJ databases">
        <title>Analysis of the genome sequences of Rhizobium populations associated to common bean (phaseolus vulgaris).</title>
        <authorList>
            <person name="Bustos P."/>
            <person name="Santamaria R.I."/>
            <person name="Miranda-Sanchez F."/>
            <person name="Perez-Carrascal O."/>
            <person name="Juarez S."/>
            <person name="Lozano L."/>
            <person name="Martinez-Flores I."/>
            <person name="Vinuesa P."/>
            <person name="Martinez-Romero E."/>
            <person name="Cevallos M.A."/>
            <person name="Romero D."/>
            <person name="Davila G."/>
            <person name="Gonzalez V."/>
        </authorList>
    </citation>
    <scope>NUCLEOTIDE SEQUENCE [LARGE SCALE GENOMIC DNA]</scope>
    <source>
        <strain evidence="1 2">NXT3</strain>
    </source>
</reference>
<evidence type="ECO:0000313" key="2">
    <source>
        <dbReference type="Proteomes" id="UP000239340"/>
    </source>
</evidence>
<gene>
    <name evidence="1" type="ORF">NXT3_CH03358</name>
</gene>
<dbReference type="AlphaFoldDB" id="A0A2L0H8U5"/>
<proteinExistence type="predicted"/>
<dbReference type="EMBL" id="CP024307">
    <property type="protein sequence ID" value="AUX77893.1"/>
    <property type="molecule type" value="Genomic_DNA"/>
</dbReference>